<proteinExistence type="predicted"/>
<dbReference type="InterPro" id="IPR053098">
    <property type="entry name" value="Petuviruses_polyprotein"/>
</dbReference>
<protein>
    <submittedName>
        <fullName evidence="1">(thale cress) hypothetical protein</fullName>
    </submittedName>
</protein>
<evidence type="ECO:0000313" key="1">
    <source>
        <dbReference type="EMBL" id="CAD5314629.1"/>
    </source>
</evidence>
<dbReference type="PANTHER" id="PTHR48435:SF1">
    <property type="entry name" value="POLYPROTEIN"/>
    <property type="match status" value="1"/>
</dbReference>
<dbReference type="PANTHER" id="PTHR48435">
    <property type="entry name" value="POLYPROTEIN"/>
    <property type="match status" value="1"/>
</dbReference>
<gene>
    <name evidence="1" type="ORF">AT9943_LOCUS3053</name>
</gene>
<sequence>MKCCSFKRKDLEKHYERMLKRFYALNSIDDVNLKQTYLNSLPEPLGNKTSRLLSFKNATVAQASLGEIFQMSLATLEKLCNHQKFFKQMHEEGKLLRRACDRSDFSIKCKEKKCGCSTNYQKEKKFKKKWQKKYPHLSSKKKWKFFRKKVEQPQKEELTYISQPSANAKSYIFPNKYDKLIQVIAYLDTGAASYIIKPDILPASHWNSYSVAFKAANGQIFHISLVSKPTYIQLF</sequence>
<organism evidence="1 2">
    <name type="scientific">Arabidopsis thaliana</name>
    <name type="common">Mouse-ear cress</name>
    <dbReference type="NCBI Taxonomy" id="3702"/>
    <lineage>
        <taxon>Eukaryota</taxon>
        <taxon>Viridiplantae</taxon>
        <taxon>Streptophyta</taxon>
        <taxon>Embryophyta</taxon>
        <taxon>Tracheophyta</taxon>
        <taxon>Spermatophyta</taxon>
        <taxon>Magnoliopsida</taxon>
        <taxon>eudicotyledons</taxon>
        <taxon>Gunneridae</taxon>
        <taxon>Pentapetalae</taxon>
        <taxon>rosids</taxon>
        <taxon>malvids</taxon>
        <taxon>Brassicales</taxon>
        <taxon>Brassicaceae</taxon>
        <taxon>Camelineae</taxon>
        <taxon>Arabidopsis</taxon>
    </lineage>
</organism>
<name>A0A7G2E1L1_ARATH</name>
<dbReference type="EMBL" id="LR881466">
    <property type="protein sequence ID" value="CAD5314629.1"/>
    <property type="molecule type" value="Genomic_DNA"/>
</dbReference>
<reference evidence="1 2" key="1">
    <citation type="submission" date="2020-09" db="EMBL/GenBank/DDBJ databases">
        <authorList>
            <person name="Ashkenazy H."/>
        </authorList>
    </citation>
    <scope>NUCLEOTIDE SEQUENCE [LARGE SCALE GENOMIC DNA]</scope>
    <source>
        <strain evidence="2">cv. Cdm-0</strain>
    </source>
</reference>
<accession>A0A7G2E1L1</accession>
<dbReference type="AlphaFoldDB" id="A0A7G2E1L1"/>
<dbReference type="Proteomes" id="UP000516314">
    <property type="component" value="Chromosome 1"/>
</dbReference>
<evidence type="ECO:0000313" key="2">
    <source>
        <dbReference type="Proteomes" id="UP000516314"/>
    </source>
</evidence>